<keyword evidence="2" id="KW-1185">Reference proteome</keyword>
<sequence length="213" mass="23696">MEGEANSAEKNVTSTFEQLKMRSVESMLKRSDKDKIKPGALRDLYTSESECGNESLTTTRQSLTIRAEIFSRNVGEKGSSVSRLYYRLPFPGLHVPTQIYDTPREQAVYPVLLRGHTCSTASPSLIGKEAFGDLICASLGVSLLLFLQIRRSYHPFSIRQRKPIVVRFRLSNEDGLTSSSARSLLTTPACALTQNKRTALLSVMISEMSRLTS</sequence>
<dbReference type="AlphaFoldDB" id="A0A4C1TUF2"/>
<name>A0A4C1TUF2_EUMVA</name>
<gene>
    <name evidence="1" type="ORF">EVAR_12250_1</name>
</gene>
<dbReference type="Proteomes" id="UP000299102">
    <property type="component" value="Unassembled WGS sequence"/>
</dbReference>
<proteinExistence type="predicted"/>
<protein>
    <submittedName>
        <fullName evidence="1">Uncharacterized protein</fullName>
    </submittedName>
</protein>
<organism evidence="1 2">
    <name type="scientific">Eumeta variegata</name>
    <name type="common">Bagworm moth</name>
    <name type="synonym">Eumeta japonica</name>
    <dbReference type="NCBI Taxonomy" id="151549"/>
    <lineage>
        <taxon>Eukaryota</taxon>
        <taxon>Metazoa</taxon>
        <taxon>Ecdysozoa</taxon>
        <taxon>Arthropoda</taxon>
        <taxon>Hexapoda</taxon>
        <taxon>Insecta</taxon>
        <taxon>Pterygota</taxon>
        <taxon>Neoptera</taxon>
        <taxon>Endopterygota</taxon>
        <taxon>Lepidoptera</taxon>
        <taxon>Glossata</taxon>
        <taxon>Ditrysia</taxon>
        <taxon>Tineoidea</taxon>
        <taxon>Psychidae</taxon>
        <taxon>Oiketicinae</taxon>
        <taxon>Eumeta</taxon>
    </lineage>
</organism>
<evidence type="ECO:0000313" key="1">
    <source>
        <dbReference type="EMBL" id="GBP17538.1"/>
    </source>
</evidence>
<dbReference type="EMBL" id="BGZK01000088">
    <property type="protein sequence ID" value="GBP17538.1"/>
    <property type="molecule type" value="Genomic_DNA"/>
</dbReference>
<evidence type="ECO:0000313" key="2">
    <source>
        <dbReference type="Proteomes" id="UP000299102"/>
    </source>
</evidence>
<comment type="caution">
    <text evidence="1">The sequence shown here is derived from an EMBL/GenBank/DDBJ whole genome shotgun (WGS) entry which is preliminary data.</text>
</comment>
<accession>A0A4C1TUF2</accession>
<reference evidence="1 2" key="1">
    <citation type="journal article" date="2019" name="Commun. Biol.">
        <title>The bagworm genome reveals a unique fibroin gene that provides high tensile strength.</title>
        <authorList>
            <person name="Kono N."/>
            <person name="Nakamura H."/>
            <person name="Ohtoshi R."/>
            <person name="Tomita M."/>
            <person name="Numata K."/>
            <person name="Arakawa K."/>
        </authorList>
    </citation>
    <scope>NUCLEOTIDE SEQUENCE [LARGE SCALE GENOMIC DNA]</scope>
</reference>